<proteinExistence type="predicted"/>
<gene>
    <name evidence="1" type="ORF">HUN01_19860</name>
</gene>
<keyword evidence="2" id="KW-1185">Reference proteome</keyword>
<dbReference type="AlphaFoldDB" id="A0A7D7LI55"/>
<dbReference type="KEGG" id="ned:HUN01_19860"/>
<accession>A0A7D7LI55</accession>
<evidence type="ECO:0000313" key="1">
    <source>
        <dbReference type="EMBL" id="QMS89727.1"/>
    </source>
</evidence>
<name>A0A7D7LI55_9NOSO</name>
<organism evidence="1 2">
    <name type="scientific">Nostoc edaphicum CCNP1411</name>
    <dbReference type="NCBI Taxonomy" id="1472755"/>
    <lineage>
        <taxon>Bacteria</taxon>
        <taxon>Bacillati</taxon>
        <taxon>Cyanobacteriota</taxon>
        <taxon>Cyanophyceae</taxon>
        <taxon>Nostocales</taxon>
        <taxon>Nostocaceae</taxon>
        <taxon>Nostoc</taxon>
    </lineage>
</organism>
<reference evidence="2" key="1">
    <citation type="submission" date="2020-06" db="EMBL/GenBank/DDBJ databases">
        <title>Nostoc edaphicum CCNP1411 genome.</title>
        <authorList>
            <person name="Fidor A."/>
            <person name="Grabski M."/>
            <person name="Gawor J."/>
            <person name="Gromadka R."/>
            <person name="Wegrzyn G."/>
            <person name="Mazur-Marzec H."/>
        </authorList>
    </citation>
    <scope>NUCLEOTIDE SEQUENCE [LARGE SCALE GENOMIC DNA]</scope>
    <source>
        <strain evidence="2">CCNP1411</strain>
    </source>
</reference>
<protein>
    <submittedName>
        <fullName evidence="1">Uncharacterized protein</fullName>
    </submittedName>
</protein>
<dbReference type="Proteomes" id="UP000514713">
    <property type="component" value="Chromosome"/>
</dbReference>
<dbReference type="RefSeq" id="WP_181927640.1">
    <property type="nucleotide sequence ID" value="NZ_CP054698.1"/>
</dbReference>
<sequence>MAVLKADHMTQILQNLLDLARVSHSMMPLQPELLLLNYLVADIVIDDREI</sequence>
<evidence type="ECO:0000313" key="2">
    <source>
        <dbReference type="Proteomes" id="UP000514713"/>
    </source>
</evidence>
<dbReference type="EMBL" id="CP054698">
    <property type="protein sequence ID" value="QMS89727.1"/>
    <property type="molecule type" value="Genomic_DNA"/>
</dbReference>